<organism evidence="2 3">
    <name type="scientific">Piedraia hortae CBS 480.64</name>
    <dbReference type="NCBI Taxonomy" id="1314780"/>
    <lineage>
        <taxon>Eukaryota</taxon>
        <taxon>Fungi</taxon>
        <taxon>Dikarya</taxon>
        <taxon>Ascomycota</taxon>
        <taxon>Pezizomycotina</taxon>
        <taxon>Dothideomycetes</taxon>
        <taxon>Dothideomycetidae</taxon>
        <taxon>Capnodiales</taxon>
        <taxon>Piedraiaceae</taxon>
        <taxon>Piedraia</taxon>
    </lineage>
</organism>
<accession>A0A6A7C3D2</accession>
<sequence>MFSQSYYAPRSKRKRTRSCDNLAVDETSFNANPNEDTRNKRARMLKNSSDVAMNEMYMKSQPVPMEQDHTSFDSDTEMVTDPPTPLYGREMKVRIQSHSRSPPDERIQGHSFMRTYHHSDGHDYSFLSAVTSRGTTNELTAPWIAHPPWFSSVLQTMDRLYLERGDPYRQENFTLLHVWSCAHSRLRLFIETAATENVGLLFTEEFRHLLIAAANQRRW</sequence>
<keyword evidence="3" id="KW-1185">Reference proteome</keyword>
<feature type="region of interest" description="Disordered" evidence="1">
    <location>
        <begin position="65"/>
        <end position="86"/>
    </location>
</feature>
<evidence type="ECO:0000313" key="3">
    <source>
        <dbReference type="Proteomes" id="UP000799421"/>
    </source>
</evidence>
<dbReference type="Proteomes" id="UP000799421">
    <property type="component" value="Unassembled WGS sequence"/>
</dbReference>
<name>A0A6A7C3D2_9PEZI</name>
<protein>
    <submittedName>
        <fullName evidence="2">Uncharacterized protein</fullName>
    </submittedName>
</protein>
<evidence type="ECO:0000313" key="2">
    <source>
        <dbReference type="EMBL" id="KAF2862021.1"/>
    </source>
</evidence>
<dbReference type="AlphaFoldDB" id="A0A6A7C3D2"/>
<proteinExistence type="predicted"/>
<reference evidence="2" key="1">
    <citation type="journal article" date="2020" name="Stud. Mycol.">
        <title>101 Dothideomycetes genomes: a test case for predicting lifestyles and emergence of pathogens.</title>
        <authorList>
            <person name="Haridas S."/>
            <person name="Albert R."/>
            <person name="Binder M."/>
            <person name="Bloem J."/>
            <person name="Labutti K."/>
            <person name="Salamov A."/>
            <person name="Andreopoulos B."/>
            <person name="Baker S."/>
            <person name="Barry K."/>
            <person name="Bills G."/>
            <person name="Bluhm B."/>
            <person name="Cannon C."/>
            <person name="Castanera R."/>
            <person name="Culley D."/>
            <person name="Daum C."/>
            <person name="Ezra D."/>
            <person name="Gonzalez J."/>
            <person name="Henrissat B."/>
            <person name="Kuo A."/>
            <person name="Liang C."/>
            <person name="Lipzen A."/>
            <person name="Lutzoni F."/>
            <person name="Magnuson J."/>
            <person name="Mondo S."/>
            <person name="Nolan M."/>
            <person name="Ohm R."/>
            <person name="Pangilinan J."/>
            <person name="Park H.-J."/>
            <person name="Ramirez L."/>
            <person name="Alfaro M."/>
            <person name="Sun H."/>
            <person name="Tritt A."/>
            <person name="Yoshinaga Y."/>
            <person name="Zwiers L.-H."/>
            <person name="Turgeon B."/>
            <person name="Goodwin S."/>
            <person name="Spatafora J."/>
            <person name="Crous P."/>
            <person name="Grigoriev I."/>
        </authorList>
    </citation>
    <scope>NUCLEOTIDE SEQUENCE</scope>
    <source>
        <strain evidence="2">CBS 480.64</strain>
    </source>
</reference>
<gene>
    <name evidence="2" type="ORF">K470DRAFT_284822</name>
</gene>
<evidence type="ECO:0000256" key="1">
    <source>
        <dbReference type="SAM" id="MobiDB-lite"/>
    </source>
</evidence>
<dbReference type="EMBL" id="MU005968">
    <property type="protein sequence ID" value="KAF2862021.1"/>
    <property type="molecule type" value="Genomic_DNA"/>
</dbReference>